<dbReference type="eggNOG" id="ENOG502QPR9">
    <property type="taxonomic scope" value="Eukaryota"/>
</dbReference>
<evidence type="ECO:0000313" key="3">
    <source>
        <dbReference type="Proteomes" id="UP000007148"/>
    </source>
</evidence>
<proteinExistence type="predicted"/>
<dbReference type="InterPro" id="IPR018712">
    <property type="entry name" value="Tle1-like_cat"/>
</dbReference>
<dbReference type="PANTHER" id="PTHR33840">
    <property type="match status" value="1"/>
</dbReference>
<organism evidence="2 3">
    <name type="scientific">Serendipita indica (strain DSM 11827)</name>
    <name type="common">Root endophyte fungus</name>
    <name type="synonym">Piriformospora indica</name>
    <dbReference type="NCBI Taxonomy" id="1109443"/>
    <lineage>
        <taxon>Eukaryota</taxon>
        <taxon>Fungi</taxon>
        <taxon>Dikarya</taxon>
        <taxon>Basidiomycota</taxon>
        <taxon>Agaricomycotina</taxon>
        <taxon>Agaricomycetes</taxon>
        <taxon>Sebacinales</taxon>
        <taxon>Serendipitaceae</taxon>
        <taxon>Serendipita</taxon>
    </lineage>
</organism>
<dbReference type="Proteomes" id="UP000007148">
    <property type="component" value="Unassembled WGS sequence"/>
</dbReference>
<dbReference type="AlphaFoldDB" id="G4U2Y4"/>
<sequence>MAFGERADGRGRTLVLCFDGTADKFDGDELEYEYRQVVLASGASRLASHRKDDRNQQMVYYQPGLGTYVSPGVWGGVMSAISKAVDMAVAVYLEAHDEEGVKQASGFKQTFSRTVDIEFMGAWDTVSSVGSIIPRHLPFTSSNHIIKTFRHAISLDECRSKFNVNTWQKQMAEESQPYDHTRRKNTWYEHARQDSVTYGRGETDVLEVWFAGTHADVGGGECKDDRVHSLSNISLRWMLREIARSQCGILFDVPRLRGMGIPRTLFRITTAFESFKAPDEYEYNYFWEAPPMSAVRFVDEPGTFDDSETAPLIQTPKPLWSLNQTVAMNRRWSVTTSSRSAPGVSTRSTTPPRPGILRRFTTTFFPAVLREVDEPNEHTFEDHYKMTCEELDEEDALEPLHDEMMLNKWWLILELIPMKRVWQERGKWRSTFWPNLGRARRVAPHPPPNIHHTVLLRRSKLGYVPRARIPEVYNVIE</sequence>
<feature type="domain" description="T6SS Phospholipase effector Tle1-like catalytic" evidence="1">
    <location>
        <begin position="103"/>
        <end position="241"/>
    </location>
</feature>
<evidence type="ECO:0000259" key="1">
    <source>
        <dbReference type="Pfam" id="PF09994"/>
    </source>
</evidence>
<dbReference type="EMBL" id="CAFZ01001878">
    <property type="protein sequence ID" value="CCA78001.1"/>
    <property type="molecule type" value="Genomic_DNA"/>
</dbReference>
<feature type="domain" description="T6SS Phospholipase effector Tle1-like catalytic" evidence="1">
    <location>
        <begin position="12"/>
        <end position="96"/>
    </location>
</feature>
<accession>G4U2Y4</accession>
<name>G4U2Y4_SERID</name>
<reference evidence="2 3" key="1">
    <citation type="journal article" date="2011" name="PLoS Pathog.">
        <title>Endophytic Life Strategies Decoded by Genome and Transcriptome Analyses of the Mutualistic Root Symbiont Piriformospora indica.</title>
        <authorList>
            <person name="Zuccaro A."/>
            <person name="Lahrmann U."/>
            <person name="Guldener U."/>
            <person name="Langen G."/>
            <person name="Pfiffi S."/>
            <person name="Biedenkopf D."/>
            <person name="Wong P."/>
            <person name="Samans B."/>
            <person name="Grimm C."/>
            <person name="Basiewicz M."/>
            <person name="Murat C."/>
            <person name="Martin F."/>
            <person name="Kogel K.H."/>
        </authorList>
    </citation>
    <scope>NUCLEOTIDE SEQUENCE [LARGE SCALE GENOMIC DNA]</scope>
    <source>
        <strain evidence="2 3">DSM 11827</strain>
    </source>
</reference>
<dbReference type="Pfam" id="PF09994">
    <property type="entry name" value="T6SS_Tle1-like_cat"/>
    <property type="match status" value="2"/>
</dbReference>
<dbReference type="OrthoDB" id="3162439at2759"/>
<dbReference type="STRING" id="1109443.G4U2Y4"/>
<dbReference type="InParanoid" id="G4U2Y4"/>
<gene>
    <name evidence="2" type="ORF">PIIN_00713</name>
</gene>
<comment type="caution">
    <text evidence="2">The sequence shown here is derived from an EMBL/GenBank/DDBJ whole genome shotgun (WGS) entry which is preliminary data.</text>
</comment>
<dbReference type="PANTHER" id="PTHR33840:SF2">
    <property type="entry name" value="TLE1 PHOSPHOLIPASE DOMAIN-CONTAINING PROTEIN"/>
    <property type="match status" value="1"/>
</dbReference>
<dbReference type="HOGENOM" id="CLU_005049_5_0_1"/>
<dbReference type="ESTHER" id="pirid-g4u2y4">
    <property type="family name" value="T6SS-TLE1"/>
</dbReference>
<protein>
    <submittedName>
        <fullName evidence="2">Related to protein involved in cell growth</fullName>
    </submittedName>
</protein>
<keyword evidence="3" id="KW-1185">Reference proteome</keyword>
<evidence type="ECO:0000313" key="2">
    <source>
        <dbReference type="EMBL" id="CCA78001.1"/>
    </source>
</evidence>